<dbReference type="Proteomes" id="UP001152798">
    <property type="component" value="Chromosome 3"/>
</dbReference>
<keyword evidence="2" id="KW-1185">Reference proteome</keyword>
<dbReference type="AlphaFoldDB" id="A0A9P0EF94"/>
<reference evidence="1" key="1">
    <citation type="submission" date="2022-01" db="EMBL/GenBank/DDBJ databases">
        <authorList>
            <person name="King R."/>
        </authorList>
    </citation>
    <scope>NUCLEOTIDE SEQUENCE</scope>
</reference>
<name>A0A9P0EF94_NEZVI</name>
<gene>
    <name evidence="1" type="ORF">NEZAVI_LOCUS5686</name>
</gene>
<evidence type="ECO:0000313" key="1">
    <source>
        <dbReference type="EMBL" id="CAH1395395.1"/>
    </source>
</evidence>
<evidence type="ECO:0000313" key="2">
    <source>
        <dbReference type="Proteomes" id="UP001152798"/>
    </source>
</evidence>
<proteinExistence type="predicted"/>
<accession>A0A9P0EF94</accession>
<dbReference type="EMBL" id="OV725079">
    <property type="protein sequence ID" value="CAH1395395.1"/>
    <property type="molecule type" value="Genomic_DNA"/>
</dbReference>
<sequence length="127" mass="13808">MDVATVPSPELTPWGICSDSEVIAIFVLRRSTRLLVRQGTKLGTANEDLWHHLPCPCLASYAGINAPRPSRPLEVKCVLRNDVLLILGLLRRCANQCAPLRRPKPIICSFAGVSIRPALLSFPGGAL</sequence>
<organism evidence="1 2">
    <name type="scientific">Nezara viridula</name>
    <name type="common">Southern green stink bug</name>
    <name type="synonym">Cimex viridulus</name>
    <dbReference type="NCBI Taxonomy" id="85310"/>
    <lineage>
        <taxon>Eukaryota</taxon>
        <taxon>Metazoa</taxon>
        <taxon>Ecdysozoa</taxon>
        <taxon>Arthropoda</taxon>
        <taxon>Hexapoda</taxon>
        <taxon>Insecta</taxon>
        <taxon>Pterygota</taxon>
        <taxon>Neoptera</taxon>
        <taxon>Paraneoptera</taxon>
        <taxon>Hemiptera</taxon>
        <taxon>Heteroptera</taxon>
        <taxon>Panheteroptera</taxon>
        <taxon>Pentatomomorpha</taxon>
        <taxon>Pentatomoidea</taxon>
        <taxon>Pentatomidae</taxon>
        <taxon>Pentatominae</taxon>
        <taxon>Nezara</taxon>
    </lineage>
</organism>
<protein>
    <submittedName>
        <fullName evidence="1">Uncharacterized protein</fullName>
    </submittedName>
</protein>